<reference evidence="3 5" key="2">
    <citation type="journal article" date="2018" name="Plant J.">
        <title>The Physcomitrella patens chromosome-scale assembly reveals moss genome structure and evolution.</title>
        <authorList>
            <person name="Lang D."/>
            <person name="Ullrich K.K."/>
            <person name="Murat F."/>
            <person name="Fuchs J."/>
            <person name="Jenkins J."/>
            <person name="Haas F.B."/>
            <person name="Piednoel M."/>
            <person name="Gundlach H."/>
            <person name="Van Bel M."/>
            <person name="Meyberg R."/>
            <person name="Vives C."/>
            <person name="Morata J."/>
            <person name="Symeonidi A."/>
            <person name="Hiss M."/>
            <person name="Muchero W."/>
            <person name="Kamisugi Y."/>
            <person name="Saleh O."/>
            <person name="Blanc G."/>
            <person name="Decker E.L."/>
            <person name="van Gessel N."/>
            <person name="Grimwood J."/>
            <person name="Hayes R.D."/>
            <person name="Graham S.W."/>
            <person name="Gunter L.E."/>
            <person name="McDaniel S.F."/>
            <person name="Hoernstein S.N.W."/>
            <person name="Larsson A."/>
            <person name="Li F.W."/>
            <person name="Perroud P.F."/>
            <person name="Phillips J."/>
            <person name="Ranjan P."/>
            <person name="Rokshar D.S."/>
            <person name="Rothfels C.J."/>
            <person name="Schneider L."/>
            <person name="Shu S."/>
            <person name="Stevenson D.W."/>
            <person name="Thummler F."/>
            <person name="Tillich M."/>
            <person name="Villarreal Aguilar J.C."/>
            <person name="Widiez T."/>
            <person name="Wong G.K."/>
            <person name="Wymore A."/>
            <person name="Zhang Y."/>
            <person name="Zimmer A.D."/>
            <person name="Quatrano R.S."/>
            <person name="Mayer K.F.X."/>
            <person name="Goodstein D."/>
            <person name="Casacuberta J.M."/>
            <person name="Vandepoele K."/>
            <person name="Reski R."/>
            <person name="Cuming A.C."/>
            <person name="Tuskan G.A."/>
            <person name="Maumus F."/>
            <person name="Salse J."/>
            <person name="Schmutz J."/>
            <person name="Rensing S.A."/>
        </authorList>
    </citation>
    <scope>NUCLEOTIDE SEQUENCE [LARGE SCALE GENOMIC DNA]</scope>
    <source>
        <strain evidence="4 5">cv. Gransden 2004</strain>
    </source>
</reference>
<feature type="domain" description="NADP-dependent oxidoreductase" evidence="2">
    <location>
        <begin position="24"/>
        <end position="315"/>
    </location>
</feature>
<dbReference type="EMBL" id="ABEU02000003">
    <property type="protein sequence ID" value="PNR58286.1"/>
    <property type="molecule type" value="Genomic_DNA"/>
</dbReference>
<dbReference type="RefSeq" id="XP_024369327.1">
    <property type="nucleotide sequence ID" value="XM_024513559.2"/>
</dbReference>
<accession>A9TBB5</accession>
<evidence type="ECO:0000256" key="1">
    <source>
        <dbReference type="ARBA" id="ARBA00023002"/>
    </source>
</evidence>
<dbReference type="eggNOG" id="KOG1575">
    <property type="taxonomic scope" value="Eukaryota"/>
</dbReference>
<dbReference type="GeneID" id="112279284"/>
<dbReference type="InterPro" id="IPR036812">
    <property type="entry name" value="NAD(P)_OxRdtase_dom_sf"/>
</dbReference>
<dbReference type="PANTHER" id="PTHR43625:SF40">
    <property type="entry name" value="ALDO-KETO REDUCTASE YAKC [NADP(+)]"/>
    <property type="match status" value="1"/>
</dbReference>
<dbReference type="CDD" id="cd19145">
    <property type="entry name" value="AKR_AKR13D1"/>
    <property type="match status" value="1"/>
</dbReference>
<dbReference type="EnsemblPlants" id="Pp3c3_32650V3.5">
    <property type="protein sequence ID" value="Pp3c3_32650V3.5"/>
    <property type="gene ID" value="Pp3c3_32650"/>
</dbReference>
<dbReference type="AlphaFoldDB" id="A9TBB5"/>
<evidence type="ECO:0000313" key="3">
    <source>
        <dbReference type="EMBL" id="PNR58286.1"/>
    </source>
</evidence>
<evidence type="ECO:0000313" key="4">
    <source>
        <dbReference type="EnsemblPlants" id="Pp3c3_32650V3.1"/>
    </source>
</evidence>
<dbReference type="InterPro" id="IPR050791">
    <property type="entry name" value="Aldo-Keto_reductase"/>
</dbReference>
<dbReference type="EnsemblPlants" id="Pp3c3_32650V3.3">
    <property type="protein sequence ID" value="Pp3c3_32650V3.3"/>
    <property type="gene ID" value="Pp3c3_32650"/>
</dbReference>
<dbReference type="Gramene" id="Pp3c3_32650V3.1">
    <property type="protein sequence ID" value="Pp3c3_32650V3.1"/>
    <property type="gene ID" value="Pp3c3_32650"/>
</dbReference>
<dbReference type="InterPro" id="IPR020471">
    <property type="entry name" value="AKR"/>
</dbReference>
<dbReference type="EnsemblPlants" id="Pp3c3_32650V3.2">
    <property type="protein sequence ID" value="Pp3c3_32650V3.2"/>
    <property type="gene ID" value="Pp3c3_32650"/>
</dbReference>
<dbReference type="Gramene" id="Pp3c3_32650V3.3">
    <property type="protein sequence ID" value="Pp3c3_32650V3.3"/>
    <property type="gene ID" value="Pp3c3_32650"/>
</dbReference>
<sequence>MTTSSLPAIPRVKLGSQGLEVSALGLGCMGMSSFYGPPKDEAEMVKLIRHAVDLGVTLFDTADVYGPHTNEMLVGKALSGIRDKVQIATKFGLVTYPDGRRGIRGDPEHVRASCEASLKRLGIDCIDLYYQHRVDTKTPIEVTVGEMKKLVEEGKVKYLGLSEASPSEIRRAHAVHPITAVQIEWSLWVRDVENGIIPTCRELGIGIVPYGPLGRGFFAGIKHEELADNDIRKLAVPFFQKENLDKNKHLLECVAKLAEQKKCTTNQLALAWVMHKGAGLAVPIPGTTKVANLESNVGAVGVHLTEEEMQALEAAVPMEQVAGTRMAGPMMNSLWHFACSPPLSMPA</sequence>
<dbReference type="Gramene" id="Pp3c3_32650V3.4">
    <property type="protein sequence ID" value="Pp3c3_32650V3.4"/>
    <property type="gene ID" value="Pp3c3_32650"/>
</dbReference>
<dbReference type="PRINTS" id="PR00069">
    <property type="entry name" value="ALDKETRDTASE"/>
</dbReference>
<dbReference type="SUPFAM" id="SSF51430">
    <property type="entry name" value="NAD(P)-linked oxidoreductase"/>
    <property type="match status" value="1"/>
</dbReference>
<reference evidence="4" key="3">
    <citation type="submission" date="2020-12" db="UniProtKB">
        <authorList>
            <consortium name="EnsemblPlants"/>
        </authorList>
    </citation>
    <scope>IDENTIFICATION</scope>
</reference>
<protein>
    <recommendedName>
        <fullName evidence="2">NADP-dependent oxidoreductase domain-containing protein</fullName>
    </recommendedName>
</protein>
<dbReference type="GO" id="GO:0016491">
    <property type="term" value="F:oxidoreductase activity"/>
    <property type="evidence" value="ECO:0007669"/>
    <property type="project" value="UniProtKB-KW"/>
</dbReference>
<dbReference type="EnsemblPlants" id="Pp3c3_32650V3.4">
    <property type="protein sequence ID" value="Pp3c3_32650V3.4"/>
    <property type="gene ID" value="Pp3c3_32650"/>
</dbReference>
<dbReference type="InterPro" id="IPR023210">
    <property type="entry name" value="NADP_OxRdtase_dom"/>
</dbReference>
<dbReference type="OMA" id="IGISECA"/>
<reference evidence="3 5" key="1">
    <citation type="journal article" date="2008" name="Science">
        <title>The Physcomitrella genome reveals evolutionary insights into the conquest of land by plants.</title>
        <authorList>
            <person name="Rensing S."/>
            <person name="Lang D."/>
            <person name="Zimmer A."/>
            <person name="Terry A."/>
            <person name="Salamov A."/>
            <person name="Shapiro H."/>
            <person name="Nishiyama T."/>
            <person name="Perroud P.-F."/>
            <person name="Lindquist E."/>
            <person name="Kamisugi Y."/>
            <person name="Tanahashi T."/>
            <person name="Sakakibara K."/>
            <person name="Fujita T."/>
            <person name="Oishi K."/>
            <person name="Shin-I T."/>
            <person name="Kuroki Y."/>
            <person name="Toyoda A."/>
            <person name="Suzuki Y."/>
            <person name="Hashimoto A."/>
            <person name="Yamaguchi K."/>
            <person name="Sugano A."/>
            <person name="Kohara Y."/>
            <person name="Fujiyama A."/>
            <person name="Anterola A."/>
            <person name="Aoki S."/>
            <person name="Ashton N."/>
            <person name="Barbazuk W.B."/>
            <person name="Barker E."/>
            <person name="Bennetzen J."/>
            <person name="Bezanilla M."/>
            <person name="Blankenship R."/>
            <person name="Cho S.H."/>
            <person name="Dutcher S."/>
            <person name="Estelle M."/>
            <person name="Fawcett J.A."/>
            <person name="Gundlach H."/>
            <person name="Hanada K."/>
            <person name="Heyl A."/>
            <person name="Hicks K.A."/>
            <person name="Hugh J."/>
            <person name="Lohr M."/>
            <person name="Mayer K."/>
            <person name="Melkozernov A."/>
            <person name="Murata T."/>
            <person name="Nelson D."/>
            <person name="Pils B."/>
            <person name="Prigge M."/>
            <person name="Reiss B."/>
            <person name="Renner T."/>
            <person name="Rombauts S."/>
            <person name="Rushton P."/>
            <person name="Sanderfoot A."/>
            <person name="Schween G."/>
            <person name="Shiu S.-H."/>
            <person name="Stueber K."/>
            <person name="Theodoulou F.L."/>
            <person name="Tu H."/>
            <person name="Van de Peer Y."/>
            <person name="Verrier P.J."/>
            <person name="Waters E."/>
            <person name="Wood A."/>
            <person name="Yang L."/>
            <person name="Cove D."/>
            <person name="Cuming A."/>
            <person name="Hasebe M."/>
            <person name="Lucas S."/>
            <person name="Mishler D.B."/>
            <person name="Reski R."/>
            <person name="Grigoriev I."/>
            <person name="Quatrano R.S."/>
            <person name="Boore J.L."/>
        </authorList>
    </citation>
    <scope>NUCLEOTIDE SEQUENCE [LARGE SCALE GENOMIC DNA]</scope>
    <source>
        <strain evidence="4 5">cv. Gransden 2004</strain>
    </source>
</reference>
<dbReference type="STRING" id="3218.A9TBB5"/>
<organism evidence="3">
    <name type="scientific">Physcomitrium patens</name>
    <name type="common">Spreading-leaved earth moss</name>
    <name type="synonym">Physcomitrella patens</name>
    <dbReference type="NCBI Taxonomy" id="3218"/>
    <lineage>
        <taxon>Eukaryota</taxon>
        <taxon>Viridiplantae</taxon>
        <taxon>Streptophyta</taxon>
        <taxon>Embryophyta</taxon>
        <taxon>Bryophyta</taxon>
        <taxon>Bryophytina</taxon>
        <taxon>Bryopsida</taxon>
        <taxon>Funariidae</taxon>
        <taxon>Funariales</taxon>
        <taxon>Funariaceae</taxon>
        <taxon>Physcomitrium</taxon>
    </lineage>
</organism>
<evidence type="ECO:0000259" key="2">
    <source>
        <dbReference type="Pfam" id="PF00248"/>
    </source>
</evidence>
<evidence type="ECO:0000313" key="5">
    <source>
        <dbReference type="Proteomes" id="UP000006727"/>
    </source>
</evidence>
<dbReference type="Proteomes" id="UP000006727">
    <property type="component" value="Chromosome 3"/>
</dbReference>
<dbReference type="GO" id="GO:0005737">
    <property type="term" value="C:cytoplasm"/>
    <property type="evidence" value="ECO:0000318"/>
    <property type="project" value="GO_Central"/>
</dbReference>
<dbReference type="RefSeq" id="XP_024369329.1">
    <property type="nucleotide sequence ID" value="XM_024513561.2"/>
</dbReference>
<keyword evidence="5" id="KW-1185">Reference proteome</keyword>
<dbReference type="OrthoDB" id="37537at2759"/>
<gene>
    <name evidence="4" type="primary">LOC112279284</name>
    <name evidence="3" type="ORF">PHYPA_005281</name>
</gene>
<dbReference type="Gene3D" id="3.20.20.100">
    <property type="entry name" value="NADP-dependent oxidoreductase domain"/>
    <property type="match status" value="1"/>
</dbReference>
<dbReference type="PANTHER" id="PTHR43625">
    <property type="entry name" value="AFLATOXIN B1 ALDEHYDE REDUCTASE"/>
    <property type="match status" value="1"/>
</dbReference>
<dbReference type="PaxDb" id="3218-PP1S198_61V6.1"/>
<dbReference type="HOGENOM" id="CLU_023205_2_1_1"/>
<keyword evidence="1" id="KW-0560">Oxidoreductase</keyword>
<proteinExistence type="predicted"/>
<dbReference type="EnsemblPlants" id="Pp3c3_32650V3.1">
    <property type="protein sequence ID" value="Pp3c3_32650V3.1"/>
    <property type="gene ID" value="Pp3c3_32650"/>
</dbReference>
<name>A9TBB5_PHYPA</name>
<dbReference type="Pfam" id="PF00248">
    <property type="entry name" value="Aldo_ket_red"/>
    <property type="match status" value="1"/>
</dbReference>
<dbReference type="Gramene" id="Pp3c3_32650V3.5">
    <property type="protein sequence ID" value="Pp3c3_32650V3.5"/>
    <property type="gene ID" value="Pp3c3_32650"/>
</dbReference>
<dbReference type="Gramene" id="Pp3c3_32650V3.2">
    <property type="protein sequence ID" value="Pp3c3_32650V3.2"/>
    <property type="gene ID" value="Pp3c3_32650"/>
</dbReference>